<keyword evidence="8" id="KW-0963">Cytoplasm</keyword>
<dbReference type="InterPro" id="IPR037143">
    <property type="entry name" value="4-PPantetheinyl_Trfase_dom_sf"/>
</dbReference>
<dbReference type="NCBIfam" id="TIGR00516">
    <property type="entry name" value="acpS"/>
    <property type="match status" value="1"/>
</dbReference>
<keyword evidence="2 8" id="KW-0808">Transferase</keyword>
<comment type="catalytic activity">
    <reaction evidence="8">
        <text>apo-[ACP] + CoA = holo-[ACP] + adenosine 3',5'-bisphosphate + H(+)</text>
        <dbReference type="Rhea" id="RHEA:12068"/>
        <dbReference type="Rhea" id="RHEA-COMP:9685"/>
        <dbReference type="Rhea" id="RHEA-COMP:9690"/>
        <dbReference type="ChEBI" id="CHEBI:15378"/>
        <dbReference type="ChEBI" id="CHEBI:29999"/>
        <dbReference type="ChEBI" id="CHEBI:57287"/>
        <dbReference type="ChEBI" id="CHEBI:58343"/>
        <dbReference type="ChEBI" id="CHEBI:64479"/>
        <dbReference type="EC" id="2.7.8.7"/>
    </reaction>
</comment>
<evidence type="ECO:0000256" key="5">
    <source>
        <dbReference type="ARBA" id="ARBA00022842"/>
    </source>
</evidence>
<reference evidence="10 11" key="1">
    <citation type="submission" date="2019-05" db="EMBL/GenBank/DDBJ databases">
        <title>Genomic analysis of Lentibacillus sp. NKC220-2.</title>
        <authorList>
            <person name="Oh Y.J."/>
        </authorList>
    </citation>
    <scope>NUCLEOTIDE SEQUENCE [LARGE SCALE GENOMIC DNA]</scope>
    <source>
        <strain evidence="10 11">NKC220-2</strain>
    </source>
</reference>
<proteinExistence type="inferred from homology"/>
<dbReference type="Proteomes" id="UP000306980">
    <property type="component" value="Unassembled WGS sequence"/>
</dbReference>
<keyword evidence="3 8" id="KW-0479">Metal-binding</keyword>
<evidence type="ECO:0000256" key="6">
    <source>
        <dbReference type="ARBA" id="ARBA00023098"/>
    </source>
</evidence>
<dbReference type="GO" id="GO:0008897">
    <property type="term" value="F:holo-[acyl-carrier-protein] synthase activity"/>
    <property type="evidence" value="ECO:0007669"/>
    <property type="project" value="UniProtKB-UniRule"/>
</dbReference>
<keyword evidence="1 8" id="KW-0444">Lipid biosynthesis</keyword>
<keyword evidence="4 8" id="KW-0276">Fatty acid metabolism</keyword>
<keyword evidence="7 8" id="KW-0275">Fatty acid biosynthesis</keyword>
<dbReference type="InterPro" id="IPR002582">
    <property type="entry name" value="ACPS"/>
</dbReference>
<evidence type="ECO:0000259" key="9">
    <source>
        <dbReference type="Pfam" id="PF01648"/>
    </source>
</evidence>
<dbReference type="InterPro" id="IPR008278">
    <property type="entry name" value="4-PPantetheinyl_Trfase_dom"/>
</dbReference>
<dbReference type="Gene3D" id="3.90.470.20">
    <property type="entry name" value="4'-phosphopantetheinyl transferase domain"/>
    <property type="match status" value="1"/>
</dbReference>
<dbReference type="RefSeq" id="WP_138600599.1">
    <property type="nucleotide sequence ID" value="NZ_VCIA01000001.1"/>
</dbReference>
<dbReference type="AlphaFoldDB" id="A0A5S3R6P5"/>
<feature type="binding site" evidence="8">
    <location>
        <position position="60"/>
    </location>
    <ligand>
        <name>Mg(2+)</name>
        <dbReference type="ChEBI" id="CHEBI:18420"/>
    </ligand>
</feature>
<evidence type="ECO:0000256" key="8">
    <source>
        <dbReference type="HAMAP-Rule" id="MF_00101"/>
    </source>
</evidence>
<name>A0A5S3R6P5_9BACI</name>
<accession>A0A5S3R6P5</accession>
<evidence type="ECO:0000256" key="7">
    <source>
        <dbReference type="ARBA" id="ARBA00023160"/>
    </source>
</evidence>
<feature type="domain" description="4'-phosphopantetheinyl transferase" evidence="9">
    <location>
        <begin position="4"/>
        <end position="97"/>
    </location>
</feature>
<dbReference type="EC" id="2.7.8.7" evidence="8"/>
<gene>
    <name evidence="8 10" type="primary">acpS</name>
    <name evidence="10" type="ORF">FFL34_01155</name>
</gene>
<comment type="similarity">
    <text evidence="8">Belongs to the P-Pant transferase superfamily. AcpS family.</text>
</comment>
<comment type="function">
    <text evidence="8">Transfers the 4'-phosphopantetheine moiety from coenzyme A to a Ser of acyl-carrier-protein.</text>
</comment>
<evidence type="ECO:0000313" key="11">
    <source>
        <dbReference type="Proteomes" id="UP000306980"/>
    </source>
</evidence>
<evidence type="ECO:0000256" key="3">
    <source>
        <dbReference type="ARBA" id="ARBA00022723"/>
    </source>
</evidence>
<dbReference type="GO" id="GO:0000287">
    <property type="term" value="F:magnesium ion binding"/>
    <property type="evidence" value="ECO:0007669"/>
    <property type="project" value="UniProtKB-UniRule"/>
</dbReference>
<keyword evidence="6 8" id="KW-0443">Lipid metabolism</keyword>
<dbReference type="GO" id="GO:0006633">
    <property type="term" value="P:fatty acid biosynthetic process"/>
    <property type="evidence" value="ECO:0007669"/>
    <property type="project" value="UniProtKB-UniRule"/>
</dbReference>
<sequence length="127" mass="14197">MIIGIGQDLVELKRIGDGFRKGKKAFLNHILSESEQEMLFQFKTEKRQVEWLAGRFSAKEAFSKAIGTGFGGSIHLYDIEVYSDNLGKPEINFPTQINKLFPGDHTCHVSITHTQTTAGAMVIVEKI</sequence>
<dbReference type="SUPFAM" id="SSF56214">
    <property type="entry name" value="4'-phosphopantetheinyl transferase"/>
    <property type="match status" value="1"/>
</dbReference>
<feature type="binding site" evidence="8">
    <location>
        <position position="8"/>
    </location>
    <ligand>
        <name>Mg(2+)</name>
        <dbReference type="ChEBI" id="CHEBI:18420"/>
    </ligand>
</feature>
<dbReference type="OrthoDB" id="517356at2"/>
<evidence type="ECO:0000313" key="10">
    <source>
        <dbReference type="EMBL" id="TMN20873.1"/>
    </source>
</evidence>
<dbReference type="NCBIfam" id="TIGR00556">
    <property type="entry name" value="pantethn_trn"/>
    <property type="match status" value="1"/>
</dbReference>
<dbReference type="Pfam" id="PF01648">
    <property type="entry name" value="ACPS"/>
    <property type="match status" value="1"/>
</dbReference>
<dbReference type="EMBL" id="VCIA01000001">
    <property type="protein sequence ID" value="TMN20873.1"/>
    <property type="molecule type" value="Genomic_DNA"/>
</dbReference>
<protein>
    <recommendedName>
        <fullName evidence="8">Holo-[acyl-carrier-protein] synthase</fullName>
        <shortName evidence="8">Holo-ACP synthase</shortName>
        <ecNumber evidence="8">2.7.8.7</ecNumber>
    </recommendedName>
    <alternativeName>
        <fullName evidence="8">4'-phosphopantetheinyl transferase AcpS</fullName>
    </alternativeName>
</protein>
<evidence type="ECO:0000256" key="1">
    <source>
        <dbReference type="ARBA" id="ARBA00022516"/>
    </source>
</evidence>
<evidence type="ECO:0000256" key="2">
    <source>
        <dbReference type="ARBA" id="ARBA00022679"/>
    </source>
</evidence>
<keyword evidence="5 8" id="KW-0460">Magnesium</keyword>
<comment type="subcellular location">
    <subcellularLocation>
        <location evidence="8">Cytoplasm</location>
    </subcellularLocation>
</comment>
<evidence type="ECO:0000256" key="4">
    <source>
        <dbReference type="ARBA" id="ARBA00022832"/>
    </source>
</evidence>
<dbReference type="InterPro" id="IPR004568">
    <property type="entry name" value="Ppantetheine-prot_Trfase_dom"/>
</dbReference>
<comment type="cofactor">
    <cofactor evidence="8">
        <name>Mg(2+)</name>
        <dbReference type="ChEBI" id="CHEBI:18420"/>
    </cofactor>
</comment>
<dbReference type="GO" id="GO:0005737">
    <property type="term" value="C:cytoplasm"/>
    <property type="evidence" value="ECO:0007669"/>
    <property type="project" value="UniProtKB-SubCell"/>
</dbReference>
<organism evidence="10 11">
    <name type="scientific">Lentibacillus cibarius</name>
    <dbReference type="NCBI Taxonomy" id="2583219"/>
    <lineage>
        <taxon>Bacteria</taxon>
        <taxon>Bacillati</taxon>
        <taxon>Bacillota</taxon>
        <taxon>Bacilli</taxon>
        <taxon>Bacillales</taxon>
        <taxon>Bacillaceae</taxon>
        <taxon>Lentibacillus</taxon>
    </lineage>
</organism>
<dbReference type="HAMAP" id="MF_00101">
    <property type="entry name" value="AcpS"/>
    <property type="match status" value="1"/>
</dbReference>
<comment type="caution">
    <text evidence="10">The sequence shown here is derived from an EMBL/GenBank/DDBJ whole genome shotgun (WGS) entry which is preliminary data.</text>
</comment>